<evidence type="ECO:0000256" key="1">
    <source>
        <dbReference type="PROSITE-ProRule" id="PRU00235"/>
    </source>
</evidence>
<evidence type="ECO:0000313" key="2">
    <source>
        <dbReference type="EMBL" id="KAF2594216.1"/>
    </source>
</evidence>
<organism evidence="2">
    <name type="scientific">Brassica cretica</name>
    <name type="common">Mustard</name>
    <dbReference type="NCBI Taxonomy" id="69181"/>
    <lineage>
        <taxon>Eukaryota</taxon>
        <taxon>Viridiplantae</taxon>
        <taxon>Streptophyta</taxon>
        <taxon>Embryophyta</taxon>
        <taxon>Tracheophyta</taxon>
        <taxon>Spermatophyta</taxon>
        <taxon>Magnoliopsida</taxon>
        <taxon>eudicotyledons</taxon>
        <taxon>Gunneridae</taxon>
        <taxon>Pentapetalae</taxon>
        <taxon>rosids</taxon>
        <taxon>malvids</taxon>
        <taxon>Brassicales</taxon>
        <taxon>Brassicaceae</taxon>
        <taxon>Brassiceae</taxon>
        <taxon>Brassica</taxon>
    </lineage>
</organism>
<protein>
    <recommendedName>
        <fullName evidence="3">Regulator of chromosome condensation 1/beta-lactamase-inhibitor protein II</fullName>
    </recommendedName>
</protein>
<accession>A0A8S9KLK1</accession>
<name>A0A8S9KLK1_BRACR</name>
<dbReference type="Gene3D" id="2.130.10.30">
    <property type="entry name" value="Regulator of chromosome condensation 1/beta-lactamase-inhibitor protein II"/>
    <property type="match status" value="1"/>
</dbReference>
<proteinExistence type="predicted"/>
<sequence length="159" mass="16702">MLLRWGEMGESARGVGDGLAAWVTELESQSWFPRCGEFANLGQGDEDDNTLTPNLVSSLKEIKERVVHVSLTNSISWGGHTFAMTESGTVYAFGTGDRGQLGVELGDNLTERAEPAKVVGGRASSMYAKASSLSARPSSLVASVTGNAGALSCKKGSRC</sequence>
<dbReference type="SUPFAM" id="SSF50985">
    <property type="entry name" value="RCC1/BLIP-II"/>
    <property type="match status" value="1"/>
</dbReference>
<dbReference type="InterPro" id="IPR000408">
    <property type="entry name" value="Reg_chr_condens"/>
</dbReference>
<reference evidence="2" key="1">
    <citation type="submission" date="2019-12" db="EMBL/GenBank/DDBJ databases">
        <title>Genome sequencing and annotation of Brassica cretica.</title>
        <authorList>
            <person name="Studholme D.J."/>
            <person name="Sarris P.F."/>
        </authorList>
    </citation>
    <scope>NUCLEOTIDE SEQUENCE</scope>
    <source>
        <strain evidence="2">PFS-102/07</strain>
        <tissue evidence="2">Leaf</tissue>
    </source>
</reference>
<gene>
    <name evidence="2" type="ORF">F2Q70_00045059</name>
</gene>
<dbReference type="PROSITE" id="PS50012">
    <property type="entry name" value="RCC1_3"/>
    <property type="match status" value="1"/>
</dbReference>
<dbReference type="EMBL" id="QGKY02000164">
    <property type="protein sequence ID" value="KAF2594216.1"/>
    <property type="molecule type" value="Genomic_DNA"/>
</dbReference>
<dbReference type="InterPro" id="IPR009091">
    <property type="entry name" value="RCC1/BLIP-II"/>
</dbReference>
<dbReference type="AlphaFoldDB" id="A0A8S9KLK1"/>
<evidence type="ECO:0008006" key="3">
    <source>
        <dbReference type="Google" id="ProtNLM"/>
    </source>
</evidence>
<feature type="repeat" description="RCC1" evidence="1">
    <location>
        <begin position="88"/>
        <end position="146"/>
    </location>
</feature>
<comment type="caution">
    <text evidence="2">The sequence shown here is derived from an EMBL/GenBank/DDBJ whole genome shotgun (WGS) entry which is preliminary data.</text>
</comment>